<dbReference type="KEGG" id="ahal:FTX54_016285"/>
<dbReference type="CDD" id="cd07559">
    <property type="entry name" value="ALDH_ACDHII_AcoD-like"/>
    <property type="match status" value="1"/>
</dbReference>
<dbReference type="EC" id="1.2.1.3" evidence="3"/>
<accession>A0A5C7FQ00</accession>
<dbReference type="Gene3D" id="3.40.309.10">
    <property type="entry name" value="Aldehyde Dehydrogenase, Chain A, domain 2"/>
    <property type="match status" value="1"/>
</dbReference>
<gene>
    <name evidence="9" type="ORF">FTX54_016285</name>
</gene>
<comment type="catalytic activity">
    <reaction evidence="5">
        <text>an aldehyde + NAD(+) + H2O = a carboxylate + NADH + 2 H(+)</text>
        <dbReference type="Rhea" id="RHEA:16185"/>
        <dbReference type="ChEBI" id="CHEBI:15377"/>
        <dbReference type="ChEBI" id="CHEBI:15378"/>
        <dbReference type="ChEBI" id="CHEBI:17478"/>
        <dbReference type="ChEBI" id="CHEBI:29067"/>
        <dbReference type="ChEBI" id="CHEBI:57540"/>
        <dbReference type="ChEBI" id="CHEBI:57945"/>
        <dbReference type="EC" id="1.2.1.3"/>
    </reaction>
</comment>
<dbReference type="Proteomes" id="UP000321816">
    <property type="component" value="Chromosome"/>
</dbReference>
<proteinExistence type="inferred from homology"/>
<dbReference type="GO" id="GO:0004029">
    <property type="term" value="F:aldehyde dehydrogenase (NAD+) activity"/>
    <property type="evidence" value="ECO:0007669"/>
    <property type="project" value="UniProtKB-EC"/>
</dbReference>
<dbReference type="FunFam" id="3.40.309.10:FF:000017">
    <property type="entry name" value="Aldehyde dehydrogenase B"/>
    <property type="match status" value="1"/>
</dbReference>
<evidence type="ECO:0000256" key="5">
    <source>
        <dbReference type="ARBA" id="ARBA00049194"/>
    </source>
</evidence>
<dbReference type="Pfam" id="PF00171">
    <property type="entry name" value="Aldedh"/>
    <property type="match status" value="1"/>
</dbReference>
<reference evidence="9 10" key="1">
    <citation type="submission" date="2024-01" db="EMBL/GenBank/DDBJ databases">
        <title>Complete Genome Sequence of Alkalicoccus halolimnae BZ-SZ-XJ29T, a Moderately Halophilic Bacterium Isolated from a Salt Lake.</title>
        <authorList>
            <person name="Zhao B."/>
        </authorList>
    </citation>
    <scope>NUCLEOTIDE SEQUENCE [LARGE SCALE GENOMIC DNA]</scope>
    <source>
        <strain evidence="9 10">BZ-SZ-XJ29</strain>
    </source>
</reference>
<evidence type="ECO:0000256" key="4">
    <source>
        <dbReference type="ARBA" id="ARBA00039869"/>
    </source>
</evidence>
<evidence type="ECO:0000313" key="10">
    <source>
        <dbReference type="Proteomes" id="UP000321816"/>
    </source>
</evidence>
<dbReference type="Gene3D" id="3.40.605.10">
    <property type="entry name" value="Aldehyde Dehydrogenase, Chain A, domain 1"/>
    <property type="match status" value="1"/>
</dbReference>
<name>A0A5C7FQ00_9BACI</name>
<dbReference type="InterPro" id="IPR016160">
    <property type="entry name" value="Ald_DH_CS_CYS"/>
</dbReference>
<dbReference type="PROSITE" id="PS00070">
    <property type="entry name" value="ALDEHYDE_DEHYDR_CYS"/>
    <property type="match status" value="1"/>
</dbReference>
<feature type="domain" description="Aldehyde dehydrogenase" evidence="8">
    <location>
        <begin position="34"/>
        <end position="493"/>
    </location>
</feature>
<keyword evidence="10" id="KW-1185">Reference proteome</keyword>
<evidence type="ECO:0000313" key="9">
    <source>
        <dbReference type="EMBL" id="WWD79928.1"/>
    </source>
</evidence>
<keyword evidence="2 7" id="KW-0560">Oxidoreductase</keyword>
<feature type="active site" evidence="6">
    <location>
        <position position="262"/>
    </location>
</feature>
<dbReference type="InterPro" id="IPR016161">
    <property type="entry name" value="Ald_DH/histidinol_DH"/>
</dbReference>
<dbReference type="AlphaFoldDB" id="A0A5C7FQ00"/>
<dbReference type="InterPro" id="IPR016163">
    <property type="entry name" value="Ald_DH_C"/>
</dbReference>
<evidence type="ECO:0000256" key="7">
    <source>
        <dbReference type="RuleBase" id="RU003345"/>
    </source>
</evidence>
<sequence>MKYAVPNSKDSVVQFKKRYDNYIGGEYKPPVNGEYFENVTPVTGEVFTELARSSKEDVELALDAAHSAKAEWGMMSVTERANILNKIADRIEENLEALAVAETWDNGKAIRETLGADIPLAADHYRYFAAAIRSQEGGLSQIDNDTVAYHFHEPIGVVGQIIPWNFPLLMAAWKIAPALAAGNCVVLKPAEQTPASIFVWLEMIADLLPPGVLNIVSGFGVEAGKPLAQNPRTNKVAFTGETTTGRLIMQYASENIIPVTLELGGKSPNLFFEDVMQEDDSFLDKTLEGFAMFAFNQGEVCTCPSRALIEETIYDKFMDKAVDRVNKIVVGDPLDTDTMMGAQASQEQYEKILSYLDIGKQEGAKILCGGGPAKLEGHLSGGFYVQPTIFEGHNKMRVFQEEIFGPVLAVTSFKTKDEALEIANDTLYGLGAGVWSRNINTAYRFGRAIQSGRVWTNCYHDYPAHAAFGGYKKSGIGRENHLMMLSHYQQTKNMLVSYSEEPKGFF</sequence>
<dbReference type="OrthoDB" id="9762913at2"/>
<dbReference type="PANTHER" id="PTHR43111:SF1">
    <property type="entry name" value="ALDEHYDE DEHYDROGENASE B-RELATED"/>
    <property type="match status" value="1"/>
</dbReference>
<evidence type="ECO:0000256" key="1">
    <source>
        <dbReference type="ARBA" id="ARBA00009986"/>
    </source>
</evidence>
<evidence type="ECO:0000256" key="2">
    <source>
        <dbReference type="ARBA" id="ARBA00023002"/>
    </source>
</evidence>
<evidence type="ECO:0000256" key="6">
    <source>
        <dbReference type="PROSITE-ProRule" id="PRU10007"/>
    </source>
</evidence>
<dbReference type="InterPro" id="IPR016162">
    <property type="entry name" value="Ald_DH_N"/>
</dbReference>
<evidence type="ECO:0000256" key="3">
    <source>
        <dbReference type="ARBA" id="ARBA00024226"/>
    </source>
</evidence>
<dbReference type="SUPFAM" id="SSF53720">
    <property type="entry name" value="ALDH-like"/>
    <property type="match status" value="1"/>
</dbReference>
<dbReference type="PANTHER" id="PTHR43111">
    <property type="entry name" value="ALDEHYDE DEHYDROGENASE B-RELATED"/>
    <property type="match status" value="1"/>
</dbReference>
<dbReference type="FunFam" id="3.40.605.10:FF:000001">
    <property type="entry name" value="Aldehyde dehydrogenase 1"/>
    <property type="match status" value="1"/>
</dbReference>
<dbReference type="EMBL" id="CP144914">
    <property type="protein sequence ID" value="WWD79928.1"/>
    <property type="molecule type" value="Genomic_DNA"/>
</dbReference>
<dbReference type="InterPro" id="IPR029510">
    <property type="entry name" value="Ald_DH_CS_GLU"/>
</dbReference>
<protein>
    <recommendedName>
        <fullName evidence="4">Putative aldehyde dehydrogenase AldA</fullName>
        <ecNumber evidence="3">1.2.1.3</ecNumber>
    </recommendedName>
</protein>
<dbReference type="InterPro" id="IPR015590">
    <property type="entry name" value="Aldehyde_DH_dom"/>
</dbReference>
<organism evidence="9 10">
    <name type="scientific">Alkalicoccus halolimnae</name>
    <dbReference type="NCBI Taxonomy" id="1667239"/>
    <lineage>
        <taxon>Bacteria</taxon>
        <taxon>Bacillati</taxon>
        <taxon>Bacillota</taxon>
        <taxon>Bacilli</taxon>
        <taxon>Bacillales</taxon>
        <taxon>Bacillaceae</taxon>
        <taxon>Alkalicoccus</taxon>
    </lineage>
</organism>
<dbReference type="PROSITE" id="PS00687">
    <property type="entry name" value="ALDEHYDE_DEHYDR_GLU"/>
    <property type="match status" value="1"/>
</dbReference>
<comment type="similarity">
    <text evidence="1 7">Belongs to the aldehyde dehydrogenase family.</text>
</comment>
<evidence type="ECO:0000259" key="8">
    <source>
        <dbReference type="Pfam" id="PF00171"/>
    </source>
</evidence>
<dbReference type="RefSeq" id="WP_147802606.1">
    <property type="nucleotide sequence ID" value="NZ_CP144914.1"/>
</dbReference>